<reference evidence="1 2" key="1">
    <citation type="journal article" date="2023" name="Int. J. Syst. Evol. Microbiol.">
        <title>Methylocystis iwaonis sp. nov., a type II methane-oxidizing bacterium from surface soil of a rice paddy field in Japan, and emended description of the genus Methylocystis (ex Whittenbury et al. 1970) Bowman et al. 1993.</title>
        <authorList>
            <person name="Kaise H."/>
            <person name="Sawadogo J.B."/>
            <person name="Alam M.S."/>
            <person name="Ueno C."/>
            <person name="Dianou D."/>
            <person name="Shinjo R."/>
            <person name="Asakawa S."/>
        </authorList>
    </citation>
    <scope>NUCLEOTIDE SEQUENCE [LARGE SCALE GENOMIC DNA]</scope>
    <source>
        <strain evidence="1 2">SS37A-Re</strain>
    </source>
</reference>
<sequence>MTLIKTQAARLAEERRRIRAAKIRAGQIAGLFEKGSRKVRPEIRALIDEALAKRASESGQARN</sequence>
<proteinExistence type="predicted"/>
<protein>
    <submittedName>
        <fullName evidence="1">Uncharacterized protein</fullName>
    </submittedName>
</protein>
<keyword evidence="2" id="KW-1185">Reference proteome</keyword>
<dbReference type="RefSeq" id="WP_281932603.1">
    <property type="nucleotide sequence ID" value="NZ_AP027144.1"/>
</dbReference>
<dbReference type="EMBL" id="AP027144">
    <property type="protein sequence ID" value="BDV36523.1"/>
    <property type="molecule type" value="Genomic_DNA"/>
</dbReference>
<name>A0ABM8EET2_9HYPH</name>
<accession>A0ABM8EET2</accession>
<evidence type="ECO:0000313" key="1">
    <source>
        <dbReference type="EMBL" id="BDV36523.1"/>
    </source>
</evidence>
<evidence type="ECO:0000313" key="2">
    <source>
        <dbReference type="Proteomes" id="UP001317629"/>
    </source>
</evidence>
<keyword evidence="1" id="KW-0614">Plasmid</keyword>
<dbReference type="Proteomes" id="UP001317629">
    <property type="component" value="Plasmid pSS37A-Re-2"/>
</dbReference>
<geneLocation type="plasmid" evidence="1 2">
    <name>pSS37A-Re-2</name>
</geneLocation>
<organism evidence="1 2">
    <name type="scientific">Methylocystis iwaonis</name>
    <dbReference type="NCBI Taxonomy" id="2885079"/>
    <lineage>
        <taxon>Bacteria</taxon>
        <taxon>Pseudomonadati</taxon>
        <taxon>Pseudomonadota</taxon>
        <taxon>Alphaproteobacteria</taxon>
        <taxon>Hyphomicrobiales</taxon>
        <taxon>Methylocystaceae</taxon>
        <taxon>Methylocystis</taxon>
    </lineage>
</organism>
<gene>
    <name evidence="1" type="ORF">SS37A_40530</name>
</gene>